<dbReference type="PANTHER" id="PTHR43046:SF14">
    <property type="entry name" value="MUTT_NUDIX FAMILY PROTEIN"/>
    <property type="match status" value="1"/>
</dbReference>
<evidence type="ECO:0000313" key="5">
    <source>
        <dbReference type="Proteomes" id="UP001054846"/>
    </source>
</evidence>
<dbReference type="Pfam" id="PF00293">
    <property type="entry name" value="NUDIX"/>
    <property type="match status" value="1"/>
</dbReference>
<dbReference type="RefSeq" id="WP_230843919.1">
    <property type="nucleotide sequence ID" value="NZ_CP063845.1"/>
</dbReference>
<name>A0ABY3PSL7_9CYAN</name>
<dbReference type="SUPFAM" id="SSF55811">
    <property type="entry name" value="Nudix"/>
    <property type="match status" value="1"/>
</dbReference>
<dbReference type="InterPro" id="IPR000086">
    <property type="entry name" value="NUDIX_hydrolase_dom"/>
</dbReference>
<evidence type="ECO:0000259" key="3">
    <source>
        <dbReference type="PROSITE" id="PS51462"/>
    </source>
</evidence>
<evidence type="ECO:0000256" key="1">
    <source>
        <dbReference type="ARBA" id="ARBA00001946"/>
    </source>
</evidence>
<gene>
    <name evidence="4" type="ORF">ISF26_10760</name>
</gene>
<accession>A0ABY3PSL7</accession>
<dbReference type="PANTHER" id="PTHR43046">
    <property type="entry name" value="GDP-MANNOSE MANNOSYL HYDROLASE"/>
    <property type="match status" value="1"/>
</dbReference>
<comment type="cofactor">
    <cofactor evidence="1">
        <name>Mg(2+)</name>
        <dbReference type="ChEBI" id="CHEBI:18420"/>
    </cofactor>
</comment>
<proteinExistence type="predicted"/>
<evidence type="ECO:0000313" key="4">
    <source>
        <dbReference type="EMBL" id="UFP96651.1"/>
    </source>
</evidence>
<dbReference type="Proteomes" id="UP001054846">
    <property type="component" value="Chromosome"/>
</dbReference>
<keyword evidence="2" id="KW-0378">Hydrolase</keyword>
<dbReference type="EMBL" id="CP063845">
    <property type="protein sequence ID" value="UFP96651.1"/>
    <property type="molecule type" value="Genomic_DNA"/>
</dbReference>
<protein>
    <submittedName>
        <fullName evidence="4">NUDIX domain-containing protein</fullName>
    </submittedName>
</protein>
<reference evidence="4 5" key="1">
    <citation type="journal article" date="2021" name="Genome Biol. Evol.">
        <title>Complete Genome Sequencing of a Novel Gloeobacter Species from a Waterfall Cave in Mexico.</title>
        <authorList>
            <person name="Saw J.H."/>
            <person name="Cardona T."/>
            <person name="Montejano G."/>
        </authorList>
    </citation>
    <scope>NUCLEOTIDE SEQUENCE [LARGE SCALE GENOMIC DNA]</scope>
    <source>
        <strain evidence="4">MG652769</strain>
    </source>
</reference>
<keyword evidence="5" id="KW-1185">Reference proteome</keyword>
<evidence type="ECO:0000256" key="2">
    <source>
        <dbReference type="ARBA" id="ARBA00022801"/>
    </source>
</evidence>
<feature type="domain" description="Nudix hydrolase" evidence="3">
    <location>
        <begin position="33"/>
        <end position="163"/>
    </location>
</feature>
<sequence>MKRMPPKAAAAAVPALPATLIPQPLYDQILANLPIACVDVAIVAQGAVLLVKRKVPPAMGQWWVPGGRVLKNEMMKDAARRKAFEEVGIECHVGPIIHTAETIFPDGPSGIPIHSINSCFFLYPVAPVGAPVLDRFHEDYLWVQRIPDGLHPYVIKCLMGAGLD</sequence>
<dbReference type="PROSITE" id="PS51462">
    <property type="entry name" value="NUDIX"/>
    <property type="match status" value="1"/>
</dbReference>
<dbReference type="Gene3D" id="3.90.79.10">
    <property type="entry name" value="Nucleoside Triphosphate Pyrophosphohydrolase"/>
    <property type="match status" value="1"/>
</dbReference>
<organism evidence="4 5">
    <name type="scientific">Gloeobacter morelensis MG652769</name>
    <dbReference type="NCBI Taxonomy" id="2781736"/>
    <lineage>
        <taxon>Bacteria</taxon>
        <taxon>Bacillati</taxon>
        <taxon>Cyanobacteriota</taxon>
        <taxon>Cyanophyceae</taxon>
        <taxon>Gloeobacterales</taxon>
        <taxon>Gloeobacteraceae</taxon>
        <taxon>Gloeobacter</taxon>
        <taxon>Gloeobacter morelensis</taxon>
    </lineage>
</organism>
<dbReference type="InterPro" id="IPR015797">
    <property type="entry name" value="NUDIX_hydrolase-like_dom_sf"/>
</dbReference>